<dbReference type="EMBL" id="CP046172">
    <property type="protein sequence ID" value="QIS09382.1"/>
    <property type="molecule type" value="Genomic_DNA"/>
</dbReference>
<dbReference type="Proteomes" id="UP000503540">
    <property type="component" value="Chromosome"/>
</dbReference>
<gene>
    <name evidence="1" type="ORF">F5544_07380</name>
</gene>
<accession>A0A6G9Y838</accession>
<proteinExistence type="predicted"/>
<name>A0A6G9Y838_9NOCA</name>
<dbReference type="AlphaFoldDB" id="A0A6G9Y838"/>
<dbReference type="KEGG" id="nah:F5544_07380"/>
<sequence>MAYLSTFVDCGDAGVGVDYVPAFRTPTGVFQPAVVTIQVIGAMVHLGLDITEARQLAVTLQDIVMRHDCAVRLASSSAAATEADRVG</sequence>
<protein>
    <submittedName>
        <fullName evidence="1">Uncharacterized protein</fullName>
    </submittedName>
</protein>
<evidence type="ECO:0000313" key="1">
    <source>
        <dbReference type="EMBL" id="QIS09382.1"/>
    </source>
</evidence>
<evidence type="ECO:0000313" key="2">
    <source>
        <dbReference type="Proteomes" id="UP000503540"/>
    </source>
</evidence>
<reference evidence="1 2" key="1">
    <citation type="journal article" date="2019" name="ACS Chem. Biol.">
        <title>Identification and Mobilization of a Cryptic Antibiotic Biosynthesis Gene Locus from a Human-Pathogenic Nocardia Isolate.</title>
        <authorList>
            <person name="Herisse M."/>
            <person name="Ishida K."/>
            <person name="Porter J.L."/>
            <person name="Howden B."/>
            <person name="Hertweck C."/>
            <person name="Stinear T.P."/>
            <person name="Pidot S.J."/>
        </authorList>
    </citation>
    <scope>NUCLEOTIDE SEQUENCE [LARGE SCALE GENOMIC DNA]</scope>
    <source>
        <strain evidence="1 2">AUSMDU00012717</strain>
    </source>
</reference>
<dbReference type="RefSeq" id="WP_167472495.1">
    <property type="nucleotide sequence ID" value="NZ_CP046172.1"/>
</dbReference>
<organism evidence="1 2">
    <name type="scientific">Nocardia arthritidis</name>
    <dbReference type="NCBI Taxonomy" id="228602"/>
    <lineage>
        <taxon>Bacteria</taxon>
        <taxon>Bacillati</taxon>
        <taxon>Actinomycetota</taxon>
        <taxon>Actinomycetes</taxon>
        <taxon>Mycobacteriales</taxon>
        <taxon>Nocardiaceae</taxon>
        <taxon>Nocardia</taxon>
    </lineage>
</organism>
<keyword evidence="2" id="KW-1185">Reference proteome</keyword>